<proteinExistence type="predicted"/>
<gene>
    <name evidence="1" type="ORF">HF966_06665</name>
</gene>
<dbReference type="AlphaFoldDB" id="A0A846ZD26"/>
<dbReference type="Proteomes" id="UP000590460">
    <property type="component" value="Unassembled WGS sequence"/>
</dbReference>
<accession>A0A846ZD26</accession>
<evidence type="ECO:0000313" key="2">
    <source>
        <dbReference type="Proteomes" id="UP000590460"/>
    </source>
</evidence>
<dbReference type="Gene3D" id="2.60.120.260">
    <property type="entry name" value="Galactose-binding domain-like"/>
    <property type="match status" value="1"/>
</dbReference>
<evidence type="ECO:0000313" key="1">
    <source>
        <dbReference type="EMBL" id="NKZ18858.1"/>
    </source>
</evidence>
<evidence type="ECO:0008006" key="3">
    <source>
        <dbReference type="Google" id="ProtNLM"/>
    </source>
</evidence>
<comment type="caution">
    <text evidence="1">The sequence shown here is derived from an EMBL/GenBank/DDBJ whole genome shotgun (WGS) entry which is preliminary data.</text>
</comment>
<dbReference type="RefSeq" id="WP_168677304.1">
    <property type="nucleotide sequence ID" value="NZ_BPKV01000006.1"/>
</dbReference>
<protein>
    <recommendedName>
        <fullName evidence="3">F5/8 type C domain-containing protein</fullName>
    </recommendedName>
</protein>
<dbReference type="EMBL" id="JAAXPO010000006">
    <property type="protein sequence ID" value="NKZ18858.1"/>
    <property type="molecule type" value="Genomic_DNA"/>
</dbReference>
<sequence length="1060" mass="114035">MSLQDSADYQDKFKNLESVALTDTVTVYVPEYGVNVTAIVNEIHFDPIQERVTKLVVGTAKQSFADSSHVQLSDLQDKVTSVQEQADQAAVSANAKNTNYYGSVKPSHPQDGDTWFWVDGDKSGIKVFVNGDWVESVDSATEQKISDNVDKAVTDAKTYSDQAIATNREQVDAEIKTVSDKTAQLESEQAELDTKAQGYANQALADAKADTQATAQKTAQDAQTALNNAETTLQQEISQKVSQADYDAKTGDLSLKVSTAQQTADRAVTTIGDYKQANDGRVSAAESKSEQNSHDITTKVSQTDYDQKTGELSGEISSVKQAAGEINQTVANVQTQVNALNQVNLVNNSQLAIDYSGWHVDSPWGATVTNQLINNGTADSSGAMYVWHNASNNGTWIFSDPIQVTQGITVSASITAAMPSPPSSDVPLALFVMAYDGNRNKVFDYGYNIPTTSLDGTFRTFKVENITVPSGTIWVSLVFGWNVGGDISFGRPMLVIGATVGDYVAGQYVNNDKISTVSQKVDSITSIVSDPAAGLSTRVQTAEGNISTVQSNVSDLQSKQTQTADGLTTEISNRQTGDTNTLTQAQGFTTSSINSYNTSMQSQLTQTSDAIFAQVSATGIRYIRVNGQGNNNNNGTHIVRISLFDSSGTDLLAGKTATLSGPDNPYFNSQSDANGATDGNINTFGYFYPEPNLNNFMVYDLGSVVYTPQRLEVKILATRTYKSVNVQVSPDGKAWRTVLLEDIKGLGSPDINVADTSVSLGGTSSATQLALLKDNWSIGISDNTSALASGIFGDINGMALNGNTVTIDANQTVITGTAFIKDAMIDYISASKLTVGNLDADKVRIINLDVNTLTGDVSRFLETNWDGAYGSTKITSAGMKINTQYIQADFQDFGMDFSYINQKIGGMGISQYTNGEPGLAMRLESDGAYMAWSARNEGDSTGPYINKLAWYRQGKPGLGGNYGFIFEDRVTFNKPINVEGVEQKLVYQPVNYNGSLHPYFGAEGGNSGFTFGNDWIDYMNNGHYYPITRLLTSLSGLGNVAIPTQINSDGRVAGWRNITL</sequence>
<organism evidence="1 2">
    <name type="scientific">Leuconostoc holzapfelii</name>
    <dbReference type="NCBI Taxonomy" id="434464"/>
    <lineage>
        <taxon>Bacteria</taxon>
        <taxon>Bacillati</taxon>
        <taxon>Bacillota</taxon>
        <taxon>Bacilli</taxon>
        <taxon>Lactobacillales</taxon>
        <taxon>Lactobacillaceae</taxon>
        <taxon>Leuconostoc</taxon>
    </lineage>
</organism>
<reference evidence="1 2" key="1">
    <citation type="submission" date="2020-04" db="EMBL/GenBank/DDBJ databases">
        <title>MicrobeNet Type strains.</title>
        <authorList>
            <person name="Nicholson A.C."/>
        </authorList>
    </citation>
    <scope>NUCLEOTIDE SEQUENCE [LARGE SCALE GENOMIC DNA]</scope>
    <source>
        <strain evidence="1 2">CCUG 54536</strain>
    </source>
</reference>
<name>A0A846ZD26_9LACO</name>